<dbReference type="SUPFAM" id="SSF49785">
    <property type="entry name" value="Galactose-binding domain-like"/>
    <property type="match status" value="1"/>
</dbReference>
<dbReference type="AlphaFoldDB" id="K1P9E1"/>
<gene>
    <name evidence="1" type="ORF">CGI_10016168</name>
</gene>
<dbReference type="HOGENOM" id="CLU_043336_3_0_1"/>
<dbReference type="InterPro" id="IPR008979">
    <property type="entry name" value="Galactose-bd-like_sf"/>
</dbReference>
<organism evidence="1">
    <name type="scientific">Magallana gigas</name>
    <name type="common">Pacific oyster</name>
    <name type="synonym">Crassostrea gigas</name>
    <dbReference type="NCBI Taxonomy" id="29159"/>
    <lineage>
        <taxon>Eukaryota</taxon>
        <taxon>Metazoa</taxon>
        <taxon>Spiralia</taxon>
        <taxon>Lophotrochozoa</taxon>
        <taxon>Mollusca</taxon>
        <taxon>Bivalvia</taxon>
        <taxon>Autobranchia</taxon>
        <taxon>Pteriomorphia</taxon>
        <taxon>Ostreida</taxon>
        <taxon>Ostreoidea</taxon>
        <taxon>Ostreidae</taxon>
        <taxon>Magallana</taxon>
    </lineage>
</organism>
<accession>K1P9E1</accession>
<name>K1P9E1_MAGGI</name>
<dbReference type="EMBL" id="JH818308">
    <property type="protein sequence ID" value="EKC18043.1"/>
    <property type="molecule type" value="Genomic_DNA"/>
</dbReference>
<proteinExistence type="predicted"/>
<evidence type="ECO:0000313" key="1">
    <source>
        <dbReference type="EMBL" id="EKC18043.1"/>
    </source>
</evidence>
<reference evidence="1" key="1">
    <citation type="journal article" date="2012" name="Nature">
        <title>The oyster genome reveals stress adaptation and complexity of shell formation.</title>
        <authorList>
            <person name="Zhang G."/>
            <person name="Fang X."/>
            <person name="Guo X."/>
            <person name="Li L."/>
            <person name="Luo R."/>
            <person name="Xu F."/>
            <person name="Yang P."/>
            <person name="Zhang L."/>
            <person name="Wang X."/>
            <person name="Qi H."/>
            <person name="Xiong Z."/>
            <person name="Que H."/>
            <person name="Xie Y."/>
            <person name="Holland P.W."/>
            <person name="Paps J."/>
            <person name="Zhu Y."/>
            <person name="Wu F."/>
            <person name="Chen Y."/>
            <person name="Wang J."/>
            <person name="Peng C."/>
            <person name="Meng J."/>
            <person name="Yang L."/>
            <person name="Liu J."/>
            <person name="Wen B."/>
            <person name="Zhang N."/>
            <person name="Huang Z."/>
            <person name="Zhu Q."/>
            <person name="Feng Y."/>
            <person name="Mount A."/>
            <person name="Hedgecock D."/>
            <person name="Xu Z."/>
            <person name="Liu Y."/>
            <person name="Domazet-Loso T."/>
            <person name="Du Y."/>
            <person name="Sun X."/>
            <person name="Zhang S."/>
            <person name="Liu B."/>
            <person name="Cheng P."/>
            <person name="Jiang X."/>
            <person name="Li J."/>
            <person name="Fan D."/>
            <person name="Wang W."/>
            <person name="Fu W."/>
            <person name="Wang T."/>
            <person name="Wang B."/>
            <person name="Zhang J."/>
            <person name="Peng Z."/>
            <person name="Li Y."/>
            <person name="Li N."/>
            <person name="Wang J."/>
            <person name="Chen M."/>
            <person name="He Y."/>
            <person name="Tan F."/>
            <person name="Song X."/>
            <person name="Zheng Q."/>
            <person name="Huang R."/>
            <person name="Yang H."/>
            <person name="Du X."/>
            <person name="Chen L."/>
            <person name="Yang M."/>
            <person name="Gaffney P.M."/>
            <person name="Wang S."/>
            <person name="Luo L."/>
            <person name="She Z."/>
            <person name="Ming Y."/>
            <person name="Huang W."/>
            <person name="Zhang S."/>
            <person name="Huang B."/>
            <person name="Zhang Y."/>
            <person name="Qu T."/>
            <person name="Ni P."/>
            <person name="Miao G."/>
            <person name="Wang J."/>
            <person name="Wang Q."/>
            <person name="Steinberg C.E."/>
            <person name="Wang H."/>
            <person name="Li N."/>
            <person name="Qian L."/>
            <person name="Zhang G."/>
            <person name="Li Y."/>
            <person name="Yang H."/>
            <person name="Liu X."/>
            <person name="Wang J."/>
            <person name="Yin Y."/>
            <person name="Wang J."/>
        </authorList>
    </citation>
    <scope>NUCLEOTIDE SEQUENCE [LARGE SCALE GENOMIC DNA]</scope>
    <source>
        <strain evidence="1">05x7-T-G4-1.051#20</strain>
    </source>
</reference>
<dbReference type="Gene3D" id="2.60.120.260">
    <property type="entry name" value="Galactose-binding domain-like"/>
    <property type="match status" value="1"/>
</dbReference>
<protein>
    <submittedName>
        <fullName evidence="1">Uncharacterized protein</fullName>
    </submittedName>
</protein>
<dbReference type="InParanoid" id="K1P9E1"/>
<sequence length="207" mass="23150">MKYPIEQRIQGGRLQSAVVLSPLCSVTTFNVAINKPTFQQYPVLDDDRFDSSNAVDGRKSDLGEDGGQCAVSAQEQTATLWVNLTSIHSIHHITVYFMTDNDQWGSSHFYTKYYLGFTVYVSNTSDMLQGTLCFKDDNFTTDTIPAVFTTTCPVHGQYVIYYNERLPGVIYPGSYSTKVFSDLCEVEVVIQDLLVPNAVKHVDTVVT</sequence>